<dbReference type="InterPro" id="IPR011009">
    <property type="entry name" value="Kinase-like_dom_sf"/>
</dbReference>
<dbReference type="InterPro" id="IPR008271">
    <property type="entry name" value="Ser/Thr_kinase_AS"/>
</dbReference>
<dbReference type="CDD" id="cd14066">
    <property type="entry name" value="STKc_IRAK"/>
    <property type="match status" value="1"/>
</dbReference>
<dbReference type="AlphaFoldDB" id="A0A6J0KWG5"/>
<evidence type="ECO:0000256" key="15">
    <source>
        <dbReference type="ARBA" id="ARBA00047558"/>
    </source>
</evidence>
<dbReference type="OrthoDB" id="1074464at2759"/>
<keyword evidence="7" id="KW-0677">Repeat</keyword>
<dbReference type="Gene3D" id="3.30.200.20">
    <property type="entry name" value="Phosphorylase Kinase, domain 1"/>
    <property type="match status" value="1"/>
</dbReference>
<dbReference type="PROSITE" id="PS00107">
    <property type="entry name" value="PROTEIN_KINASE_ATP"/>
    <property type="match status" value="1"/>
</dbReference>
<evidence type="ECO:0000256" key="9">
    <source>
        <dbReference type="ARBA" id="ARBA00022777"/>
    </source>
</evidence>
<evidence type="ECO:0000256" key="2">
    <source>
        <dbReference type="ARBA" id="ARBA00022527"/>
    </source>
</evidence>
<evidence type="ECO:0000256" key="8">
    <source>
        <dbReference type="ARBA" id="ARBA00022741"/>
    </source>
</evidence>
<reference evidence="17" key="1">
    <citation type="journal article" date="2019" name="Database">
        <title>The radish genome database (RadishGD): an integrated information resource for radish genomics.</title>
        <authorList>
            <person name="Yu H.J."/>
            <person name="Baek S."/>
            <person name="Lee Y.J."/>
            <person name="Cho A."/>
            <person name="Mun J.H."/>
        </authorList>
    </citation>
    <scope>NUCLEOTIDE SEQUENCE [LARGE SCALE GENOMIC DNA]</scope>
    <source>
        <strain evidence="17">cv. WK10039</strain>
    </source>
</reference>
<keyword evidence="6" id="KW-0732">Signal</keyword>
<dbReference type="FunFam" id="3.30.430.20:FF:000007">
    <property type="entry name" value="Cysteine-rich receptor-like protein kinase 11"/>
    <property type="match status" value="1"/>
</dbReference>
<keyword evidence="12" id="KW-0472">Membrane</keyword>
<keyword evidence="10" id="KW-0067">ATP-binding</keyword>
<evidence type="ECO:0000256" key="4">
    <source>
        <dbReference type="ARBA" id="ARBA00022679"/>
    </source>
</evidence>
<keyword evidence="3" id="KW-0597">Phosphoprotein</keyword>
<evidence type="ECO:0000256" key="3">
    <source>
        <dbReference type="ARBA" id="ARBA00022553"/>
    </source>
</evidence>
<dbReference type="InterPro" id="IPR002902">
    <property type="entry name" value="GNK2"/>
</dbReference>
<dbReference type="SMART" id="SM00220">
    <property type="entry name" value="S_TKc"/>
    <property type="match status" value="1"/>
</dbReference>
<evidence type="ECO:0000256" key="13">
    <source>
        <dbReference type="ARBA" id="ARBA00023170"/>
    </source>
</evidence>
<dbReference type="GO" id="GO:0005886">
    <property type="term" value="C:plasma membrane"/>
    <property type="evidence" value="ECO:0007669"/>
    <property type="project" value="TreeGrafter"/>
</dbReference>
<dbReference type="GO" id="GO:0005524">
    <property type="term" value="F:ATP binding"/>
    <property type="evidence" value="ECO:0007669"/>
    <property type="project" value="UniProtKB-UniRule"/>
</dbReference>
<dbReference type="Pfam" id="PF01657">
    <property type="entry name" value="Stress-antifung"/>
    <property type="match status" value="2"/>
</dbReference>
<keyword evidence="2" id="KW-0723">Serine/threonine-protein kinase</keyword>
<dbReference type="SUPFAM" id="SSF56112">
    <property type="entry name" value="Protein kinase-like (PK-like)"/>
    <property type="match status" value="1"/>
</dbReference>
<evidence type="ECO:0000256" key="7">
    <source>
        <dbReference type="ARBA" id="ARBA00022737"/>
    </source>
</evidence>
<evidence type="ECO:0000256" key="14">
    <source>
        <dbReference type="ARBA" id="ARBA00023180"/>
    </source>
</evidence>
<dbReference type="GO" id="GO:0004674">
    <property type="term" value="F:protein serine/threonine kinase activity"/>
    <property type="evidence" value="ECO:0007669"/>
    <property type="project" value="UniProtKB-KW"/>
</dbReference>
<dbReference type="PROSITE" id="PS00108">
    <property type="entry name" value="PROTEIN_KINASE_ST"/>
    <property type="match status" value="1"/>
</dbReference>
<evidence type="ECO:0000313" key="18">
    <source>
        <dbReference type="RefSeq" id="XP_018451933.1"/>
    </source>
</evidence>
<evidence type="ECO:0000256" key="11">
    <source>
        <dbReference type="ARBA" id="ARBA00022989"/>
    </source>
</evidence>
<keyword evidence="13" id="KW-0675">Receptor</keyword>
<comment type="subcellular location">
    <subcellularLocation>
        <location evidence="1">Membrane</location>
        <topology evidence="1">Single-pass membrane protein</topology>
    </subcellularLocation>
</comment>
<sequence>MAEKSYETVLCFFFFFIIIISFSTISVSAQVCENTTGIFIPNSPYDNNRRLILSTLASNVTAHDGYFNSSMGLGPDRVYAMGMCAPGAEPNVCSQCIETASDGLLQNCPNQVDAFSWSGNETLCLVRYTNRSFSGLLVMESLGAIASNADTKLNQTYFDSVWTKLMFGMISNISSSSSAGNSRSKYYADEDDVVQLSDFRNISALMQCTPDVSFEDCDVCLRTNVINYQTCCRRKQGGVISRPSCFFRWELYPFIGASDLIYLQPSTPPSLTPSPVSKEPSPTVPSHVSKKGKFLFRNRATFFLVKSFWSIVFRADTRISGGVIAAIVVAVVVALILITLGVVIFKKRKQKQEIEIPTESIQFDLNTIEAATNNFFERNKLGEGGFGEVYKGMLMNGTEVAVKRLSKTSGQGEVEFKNEVIVVAKLQHRNLVRLLGFSLQGEEKLLVYEFVPNKSLNYFLFDPKKRTQLDWAVRRNIIWGITRGILYLHQDSRFKIIHRDLKASNILLDADMNPKIADFGMARIFGINQTVANTSKVVGTFGYMPPEYVANGQFSTKSDVYSFGVLILEIISGKKNSSFYQMEGLVNNLVTYAWTLWENKSLHELVDSGIREDCKSDEVNRYIHIGLLCVQENPADRPTMSTIHQMLTTSSIALPVPLPPGFFCSNEPRLTPLAQGLESGQSNSKSFTCSVDEATITDVTPR</sequence>
<keyword evidence="9" id="KW-0418">Kinase</keyword>
<dbReference type="InterPro" id="IPR001245">
    <property type="entry name" value="Ser-Thr/Tyr_kinase_cat_dom"/>
</dbReference>
<keyword evidence="11" id="KW-1133">Transmembrane helix</keyword>
<gene>
    <name evidence="18" type="primary">LOC108823154</name>
</gene>
<keyword evidence="4" id="KW-0808">Transferase</keyword>
<keyword evidence="8" id="KW-0547">Nucleotide-binding</keyword>
<dbReference type="InterPro" id="IPR017441">
    <property type="entry name" value="Protein_kinase_ATP_BS"/>
</dbReference>
<reference evidence="18" key="2">
    <citation type="submission" date="2025-08" db="UniProtKB">
        <authorList>
            <consortium name="RefSeq"/>
        </authorList>
    </citation>
    <scope>IDENTIFICATION</scope>
    <source>
        <tissue evidence="18">Leaf</tissue>
    </source>
</reference>
<dbReference type="PANTHER" id="PTHR27002:SF989">
    <property type="entry name" value="CYSTEINE-RICH RECEPTOR-LIKE PROTEIN KINASE 18"/>
    <property type="match status" value="1"/>
</dbReference>
<dbReference type="Proteomes" id="UP000504610">
    <property type="component" value="Chromosome 8"/>
</dbReference>
<evidence type="ECO:0000256" key="10">
    <source>
        <dbReference type="ARBA" id="ARBA00022840"/>
    </source>
</evidence>
<dbReference type="CDD" id="cd23509">
    <property type="entry name" value="Gnk2-like"/>
    <property type="match status" value="2"/>
</dbReference>
<evidence type="ECO:0000256" key="1">
    <source>
        <dbReference type="ARBA" id="ARBA00004167"/>
    </source>
</evidence>
<evidence type="ECO:0000256" key="6">
    <source>
        <dbReference type="ARBA" id="ARBA00022729"/>
    </source>
</evidence>
<dbReference type="Pfam" id="PF07714">
    <property type="entry name" value="PK_Tyr_Ser-Thr"/>
    <property type="match status" value="1"/>
</dbReference>
<dbReference type="FunFam" id="3.30.200.20:FF:000959">
    <property type="entry name" value="Cysteine-rich receptor-like protein kinase 17"/>
    <property type="match status" value="1"/>
</dbReference>
<evidence type="ECO:0000256" key="12">
    <source>
        <dbReference type="ARBA" id="ARBA00023136"/>
    </source>
</evidence>
<dbReference type="PROSITE" id="PS51473">
    <property type="entry name" value="GNK2"/>
    <property type="match status" value="2"/>
</dbReference>
<comment type="catalytic activity">
    <reaction evidence="15">
        <text>L-seryl-[protein] + ATP = O-phospho-L-seryl-[protein] + ADP + H(+)</text>
        <dbReference type="Rhea" id="RHEA:17989"/>
        <dbReference type="Rhea" id="RHEA-COMP:9863"/>
        <dbReference type="Rhea" id="RHEA-COMP:11604"/>
        <dbReference type="ChEBI" id="CHEBI:15378"/>
        <dbReference type="ChEBI" id="CHEBI:29999"/>
        <dbReference type="ChEBI" id="CHEBI:30616"/>
        <dbReference type="ChEBI" id="CHEBI:83421"/>
        <dbReference type="ChEBI" id="CHEBI:456216"/>
    </reaction>
</comment>
<comment type="catalytic activity">
    <reaction evidence="16">
        <text>L-threonyl-[protein] + ATP = O-phospho-L-threonyl-[protein] + ADP + H(+)</text>
        <dbReference type="Rhea" id="RHEA:46608"/>
        <dbReference type="Rhea" id="RHEA-COMP:11060"/>
        <dbReference type="Rhea" id="RHEA-COMP:11605"/>
        <dbReference type="ChEBI" id="CHEBI:15378"/>
        <dbReference type="ChEBI" id="CHEBI:30013"/>
        <dbReference type="ChEBI" id="CHEBI:30616"/>
        <dbReference type="ChEBI" id="CHEBI:61977"/>
        <dbReference type="ChEBI" id="CHEBI:456216"/>
    </reaction>
</comment>
<dbReference type="RefSeq" id="XP_018451933.1">
    <property type="nucleotide sequence ID" value="XM_018596431.2"/>
</dbReference>
<dbReference type="PROSITE" id="PS50011">
    <property type="entry name" value="PROTEIN_KINASE_DOM"/>
    <property type="match status" value="1"/>
</dbReference>
<dbReference type="Gene3D" id="1.10.510.10">
    <property type="entry name" value="Transferase(Phosphotransferase) domain 1"/>
    <property type="match status" value="1"/>
</dbReference>
<keyword evidence="14" id="KW-0325">Glycoprotein</keyword>
<dbReference type="KEGG" id="rsz:108823154"/>
<proteinExistence type="predicted"/>
<name>A0A6J0KWG5_RAPSA</name>
<dbReference type="InterPro" id="IPR000719">
    <property type="entry name" value="Prot_kinase_dom"/>
</dbReference>
<keyword evidence="17" id="KW-1185">Reference proteome</keyword>
<protein>
    <submittedName>
        <fullName evidence="18">Cysteine-rich receptor-like protein kinase 18 isoform X1</fullName>
    </submittedName>
</protein>
<accession>A0A6J0KWG5</accession>
<dbReference type="GO" id="GO:0042742">
    <property type="term" value="P:defense response to bacterium"/>
    <property type="evidence" value="ECO:0007669"/>
    <property type="project" value="TreeGrafter"/>
</dbReference>
<evidence type="ECO:0000256" key="5">
    <source>
        <dbReference type="ARBA" id="ARBA00022692"/>
    </source>
</evidence>
<dbReference type="FunFam" id="1.10.510.10:FF:000129">
    <property type="entry name" value="cysteine-rich receptor-like protein kinase 10"/>
    <property type="match status" value="1"/>
</dbReference>
<dbReference type="InterPro" id="IPR038408">
    <property type="entry name" value="GNK2_sf"/>
</dbReference>
<dbReference type="FunFam" id="3.30.430.20:FF:000003">
    <property type="entry name" value="Cysteine-rich RLK (RECEPTOR-like protein kinase) 10"/>
    <property type="match status" value="1"/>
</dbReference>
<keyword evidence="5" id="KW-0812">Transmembrane</keyword>
<dbReference type="GeneID" id="108823154"/>
<dbReference type="Gene3D" id="3.30.430.20">
    <property type="entry name" value="Gnk2 domain, C-X8-C-X2-C motif"/>
    <property type="match status" value="2"/>
</dbReference>
<organism evidence="17 18">
    <name type="scientific">Raphanus sativus</name>
    <name type="common">Radish</name>
    <name type="synonym">Raphanus raphanistrum var. sativus</name>
    <dbReference type="NCBI Taxonomy" id="3726"/>
    <lineage>
        <taxon>Eukaryota</taxon>
        <taxon>Viridiplantae</taxon>
        <taxon>Streptophyta</taxon>
        <taxon>Embryophyta</taxon>
        <taxon>Tracheophyta</taxon>
        <taxon>Spermatophyta</taxon>
        <taxon>Magnoliopsida</taxon>
        <taxon>eudicotyledons</taxon>
        <taxon>Gunneridae</taxon>
        <taxon>Pentapetalae</taxon>
        <taxon>rosids</taxon>
        <taxon>malvids</taxon>
        <taxon>Brassicales</taxon>
        <taxon>Brassicaceae</taxon>
        <taxon>Brassiceae</taxon>
        <taxon>Raphanus</taxon>
    </lineage>
</organism>
<dbReference type="PANTHER" id="PTHR27002">
    <property type="entry name" value="RECEPTOR-LIKE SERINE/THREONINE-PROTEIN KINASE SD1-8"/>
    <property type="match status" value="1"/>
</dbReference>
<evidence type="ECO:0000256" key="16">
    <source>
        <dbReference type="ARBA" id="ARBA00047951"/>
    </source>
</evidence>
<evidence type="ECO:0000313" key="17">
    <source>
        <dbReference type="Proteomes" id="UP000504610"/>
    </source>
</evidence>